<keyword evidence="4" id="KW-0720">Serine protease</keyword>
<reference evidence="5 6" key="1">
    <citation type="journal article" date="2016" name="Nat. Commun.">
        <title>Thousands of microbial genomes shed light on interconnected biogeochemical processes in an aquifer system.</title>
        <authorList>
            <person name="Anantharaman K."/>
            <person name="Brown C.T."/>
            <person name="Hug L.A."/>
            <person name="Sharon I."/>
            <person name="Castelle C.J."/>
            <person name="Probst A.J."/>
            <person name="Thomas B.C."/>
            <person name="Singh A."/>
            <person name="Wilkins M.J."/>
            <person name="Karaoz U."/>
            <person name="Brodie E.L."/>
            <person name="Williams K.H."/>
            <person name="Hubbard S.S."/>
            <person name="Banfield J.F."/>
        </authorList>
    </citation>
    <scope>NUCLEOTIDE SEQUENCE [LARGE SCALE GENOMIC DNA]</scope>
</reference>
<comment type="caution">
    <text evidence="5">The sequence shown here is derived from an EMBL/GenBank/DDBJ whole genome shotgun (WGS) entry which is preliminary data.</text>
</comment>
<proteinExistence type="inferred from homology"/>
<dbReference type="STRING" id="1797263.A2397_00370"/>
<protein>
    <recommendedName>
        <fullName evidence="7">Peptidase S51</fullName>
    </recommendedName>
</protein>
<dbReference type="PANTHER" id="PTHR20842">
    <property type="entry name" value="PROTEASE S51 ALPHA-ASPARTYL DIPEPTIDASE"/>
    <property type="match status" value="1"/>
</dbReference>
<organism evidence="5 6">
    <name type="scientific">Candidatus Amesbacteria bacterium RIFOXYB1_FULL_44_23</name>
    <dbReference type="NCBI Taxonomy" id="1797263"/>
    <lineage>
        <taxon>Bacteria</taxon>
        <taxon>Candidatus Amesiibacteriota</taxon>
    </lineage>
</organism>
<dbReference type="PANTHER" id="PTHR20842:SF0">
    <property type="entry name" value="ALPHA-ASPARTYL DIPEPTIDASE"/>
    <property type="match status" value="1"/>
</dbReference>
<dbReference type="GO" id="GO:0006508">
    <property type="term" value="P:proteolysis"/>
    <property type="evidence" value="ECO:0007669"/>
    <property type="project" value="UniProtKB-KW"/>
</dbReference>
<dbReference type="SUPFAM" id="SSF52317">
    <property type="entry name" value="Class I glutamine amidotransferase-like"/>
    <property type="match status" value="1"/>
</dbReference>
<keyword evidence="3" id="KW-0378">Hydrolase</keyword>
<dbReference type="Gene3D" id="3.40.50.880">
    <property type="match status" value="1"/>
</dbReference>
<dbReference type="InterPro" id="IPR005320">
    <property type="entry name" value="Peptidase_S51"/>
</dbReference>
<dbReference type="EMBL" id="MEXR01000017">
    <property type="protein sequence ID" value="OGD09980.1"/>
    <property type="molecule type" value="Genomic_DNA"/>
</dbReference>
<comment type="similarity">
    <text evidence="1">Belongs to the peptidase S51 family.</text>
</comment>
<accession>A0A1F4ZUL1</accession>
<evidence type="ECO:0000256" key="2">
    <source>
        <dbReference type="ARBA" id="ARBA00022670"/>
    </source>
</evidence>
<dbReference type="InterPro" id="IPR029062">
    <property type="entry name" value="Class_I_gatase-like"/>
</dbReference>
<sequence length="210" mass="23616">MRLFLASEVKHPDTIAKLKEFLGGFEYKTIAYIPTAANGETSFGDWKENSATWKLIQTVGAKVTPVQLEDYKNSSVIEELKGKDVLWFAGGYPGYLMYWIRRCELDKALPTLLKTSVYVGSSAGSMITSRGLSTTEWYVGETEPGASVIPGLGLVDFDIYPHYDESFYSQIKEHYKGKKLYLLKNGEEVIVDGEKLIVCGEERVIIYVKQ</sequence>
<keyword evidence="2" id="KW-0645">Protease</keyword>
<evidence type="ECO:0000256" key="4">
    <source>
        <dbReference type="ARBA" id="ARBA00022825"/>
    </source>
</evidence>
<evidence type="ECO:0008006" key="7">
    <source>
        <dbReference type="Google" id="ProtNLM"/>
    </source>
</evidence>
<name>A0A1F4ZUL1_9BACT</name>
<dbReference type="GO" id="GO:0008236">
    <property type="term" value="F:serine-type peptidase activity"/>
    <property type="evidence" value="ECO:0007669"/>
    <property type="project" value="UniProtKB-KW"/>
</dbReference>
<dbReference type="Proteomes" id="UP000176424">
    <property type="component" value="Unassembled WGS sequence"/>
</dbReference>
<evidence type="ECO:0000256" key="3">
    <source>
        <dbReference type="ARBA" id="ARBA00022801"/>
    </source>
</evidence>
<evidence type="ECO:0000313" key="6">
    <source>
        <dbReference type="Proteomes" id="UP000176424"/>
    </source>
</evidence>
<dbReference type="Pfam" id="PF03575">
    <property type="entry name" value="Peptidase_S51"/>
    <property type="match status" value="1"/>
</dbReference>
<evidence type="ECO:0000313" key="5">
    <source>
        <dbReference type="EMBL" id="OGD09980.1"/>
    </source>
</evidence>
<evidence type="ECO:0000256" key="1">
    <source>
        <dbReference type="ARBA" id="ARBA00006534"/>
    </source>
</evidence>
<gene>
    <name evidence="5" type="ORF">A2397_00370</name>
</gene>
<dbReference type="AlphaFoldDB" id="A0A1F4ZUL1"/>